<organism evidence="2 3">
    <name type="scientific">Prosthecobacter vanneervenii</name>
    <dbReference type="NCBI Taxonomy" id="48466"/>
    <lineage>
        <taxon>Bacteria</taxon>
        <taxon>Pseudomonadati</taxon>
        <taxon>Verrucomicrobiota</taxon>
        <taxon>Verrucomicrobiia</taxon>
        <taxon>Verrucomicrobiales</taxon>
        <taxon>Verrucomicrobiaceae</taxon>
        <taxon>Prosthecobacter</taxon>
    </lineage>
</organism>
<comment type="caution">
    <text evidence="2">The sequence shown here is derived from an EMBL/GenBank/DDBJ whole genome shotgun (WGS) entry which is preliminary data.</text>
</comment>
<protein>
    <submittedName>
        <fullName evidence="2">Nitrate/TMAO reductase-like tetraheme cytochrome c subunit</fullName>
    </submittedName>
</protein>
<name>A0A7W8DJ01_9BACT</name>
<reference evidence="2 3" key="1">
    <citation type="submission" date="2020-08" db="EMBL/GenBank/DDBJ databases">
        <title>Genomic Encyclopedia of Type Strains, Phase IV (KMG-IV): sequencing the most valuable type-strain genomes for metagenomic binning, comparative biology and taxonomic classification.</title>
        <authorList>
            <person name="Goeker M."/>
        </authorList>
    </citation>
    <scope>NUCLEOTIDE SEQUENCE [LARGE SCALE GENOMIC DNA]</scope>
    <source>
        <strain evidence="2 3">DSM 12252</strain>
    </source>
</reference>
<keyword evidence="3" id="KW-1185">Reference proteome</keyword>
<dbReference type="EMBL" id="JACHIG010000002">
    <property type="protein sequence ID" value="MBB5031608.1"/>
    <property type="molecule type" value="Genomic_DNA"/>
</dbReference>
<feature type="chain" id="PRO_5031385395" evidence="1">
    <location>
        <begin position="29"/>
        <end position="103"/>
    </location>
</feature>
<dbReference type="AlphaFoldDB" id="A0A7W8DJ01"/>
<dbReference type="Proteomes" id="UP000590740">
    <property type="component" value="Unassembled WGS sequence"/>
</dbReference>
<evidence type="ECO:0000256" key="1">
    <source>
        <dbReference type="SAM" id="SignalP"/>
    </source>
</evidence>
<dbReference type="RefSeq" id="WP_184338548.1">
    <property type="nucleotide sequence ID" value="NZ_JACHIG010000002.1"/>
</dbReference>
<dbReference type="PROSITE" id="PS51257">
    <property type="entry name" value="PROKAR_LIPOPROTEIN"/>
    <property type="match status" value="1"/>
</dbReference>
<proteinExistence type="predicted"/>
<accession>A0A7W8DJ01</accession>
<sequence>MKTKLIRTALLGISALSALMLASCQAPASAPHSAVTCTKCHTVHFMSPASTGPGPKGLVTLKHSDSMSCADCENQVVAMLKNGSMTKHTCKTCGGTLHHCTGH</sequence>
<evidence type="ECO:0000313" key="3">
    <source>
        <dbReference type="Proteomes" id="UP000590740"/>
    </source>
</evidence>
<feature type="signal peptide" evidence="1">
    <location>
        <begin position="1"/>
        <end position="28"/>
    </location>
</feature>
<evidence type="ECO:0000313" key="2">
    <source>
        <dbReference type="EMBL" id="MBB5031608.1"/>
    </source>
</evidence>
<keyword evidence="1" id="KW-0732">Signal</keyword>
<gene>
    <name evidence="2" type="ORF">HNQ65_001176</name>
</gene>